<dbReference type="EMBL" id="WJQU01000001">
    <property type="protein sequence ID" value="KAJ6649536.1"/>
    <property type="molecule type" value="Genomic_DNA"/>
</dbReference>
<dbReference type="GO" id="GO:0019005">
    <property type="term" value="C:SCF ubiquitin ligase complex"/>
    <property type="evidence" value="ECO:0007669"/>
    <property type="project" value="TreeGrafter"/>
</dbReference>
<reference evidence="1" key="1">
    <citation type="submission" date="2022-07" db="EMBL/GenBank/DDBJ databases">
        <authorList>
            <person name="Trinca V."/>
            <person name="Uliana J.V.C."/>
            <person name="Torres T.T."/>
            <person name="Ward R.J."/>
            <person name="Monesi N."/>
        </authorList>
    </citation>
    <scope>NUCLEOTIDE SEQUENCE</scope>
    <source>
        <strain evidence="1">HSMRA1968</strain>
        <tissue evidence="1">Whole embryos</tissue>
    </source>
</reference>
<dbReference type="SUPFAM" id="SSF52058">
    <property type="entry name" value="L domain-like"/>
    <property type="match status" value="1"/>
</dbReference>
<protein>
    <submittedName>
        <fullName evidence="1">Uncharacterized protein</fullName>
    </submittedName>
</protein>
<dbReference type="AlphaFoldDB" id="A0A9Q0NH80"/>
<dbReference type="InterPro" id="IPR032675">
    <property type="entry name" value="LRR_dom_sf"/>
</dbReference>
<dbReference type="Proteomes" id="UP001151699">
    <property type="component" value="Chromosome A"/>
</dbReference>
<dbReference type="SUPFAM" id="SSF52047">
    <property type="entry name" value="RNI-like"/>
    <property type="match status" value="1"/>
</dbReference>
<accession>A0A9Q0NH80</accession>
<dbReference type="GO" id="GO:0031146">
    <property type="term" value="P:SCF-dependent proteasomal ubiquitin-dependent protein catabolic process"/>
    <property type="evidence" value="ECO:0007669"/>
    <property type="project" value="TreeGrafter"/>
</dbReference>
<organism evidence="1 2">
    <name type="scientific">Pseudolycoriella hygida</name>
    <dbReference type="NCBI Taxonomy" id="35572"/>
    <lineage>
        <taxon>Eukaryota</taxon>
        <taxon>Metazoa</taxon>
        <taxon>Ecdysozoa</taxon>
        <taxon>Arthropoda</taxon>
        <taxon>Hexapoda</taxon>
        <taxon>Insecta</taxon>
        <taxon>Pterygota</taxon>
        <taxon>Neoptera</taxon>
        <taxon>Endopterygota</taxon>
        <taxon>Diptera</taxon>
        <taxon>Nematocera</taxon>
        <taxon>Sciaroidea</taxon>
        <taxon>Sciaridae</taxon>
        <taxon>Pseudolycoriella</taxon>
    </lineage>
</organism>
<dbReference type="PANTHER" id="PTHR13318">
    <property type="entry name" value="PARTNER OF PAIRED, ISOFORM B-RELATED"/>
    <property type="match status" value="1"/>
</dbReference>
<comment type="caution">
    <text evidence="1">The sequence shown here is derived from an EMBL/GenBank/DDBJ whole genome shotgun (WGS) entry which is preliminary data.</text>
</comment>
<keyword evidence="2" id="KW-1185">Reference proteome</keyword>
<proteinExistence type="predicted"/>
<name>A0A9Q0NH80_9DIPT</name>
<dbReference type="Gene3D" id="3.80.10.10">
    <property type="entry name" value="Ribonuclease Inhibitor"/>
    <property type="match status" value="3"/>
</dbReference>
<sequence>MTFLSKVKHIDFFHMMSSEDLKAVLDSCTNLVTLRLHWYYGPFHFAQYLMPQLKELKTVVLVNRQTDFDQINLFFKNHTQLTALCIEFLNNQNVHYAVDLSFVSHLPNLEKLQLKLNGSDITGTASLSHLNHLQEFSIPTIGVEFSDYQRILKHFGHEITSSLFSQNDFDVSFSEKEMSLIFEWLGKYCTGNLEKFVITRMRGYALPPTAITFLSKVKDIEFLCWLSSRDLKAVLDSCKNLVRLSVNGYDGPFLFANYLMPHLKEFETFVLVNSLTDFDQIGTFFKNHTQLTALYIHLLDHQQPQCGVDLSFFSHLPNLEKLHLILNGSNITGAASLSHLNHLQKFFVDSYGRGTDLEILERLGSVESLTKLELSIPDVSNVLRGIERFKNLSKLGIFGRNIIDISSLAQLRCNCTDLEIDCEMLAEPNSLVDVVRNLKKLEKIELDCQVALSETSYPSHSYDTTMAAHKPELNILDLNGDCLLSIFNYLSLMDLCTTAELPKIGVEFSDNQRILKHFGRLITSSSFSKYNSHVNLNKEQVSLIFEWLGKYCTGNLQKFVIDSMGGHPLPPTAITFLSKVKRIKFFYPISSEDLKAVLDSCKNLVTLILQWYNGPFHFANYLMPHLKEFETVVRVNSLTDFDQIGTFFKNHTQLTDLCIQFLGHQQPQCDVDLSFLSHLPNLEKLNLILNGSNITGTASFGHLNHLQEFFVDDSYGKETDIEILERLGSTESLKTLEITMPDFSIDGSYDKKTDLEILELLGSVESLVTLEFIMPDLRSNCSVLEVCCRMLAQPNSLVDVVRNLKKLKKIELACQVALSETVCEDLAKVCSSQDRQIFITLEMKPPADIDLDFSFIEKFNEKNGKFVDIRFFN</sequence>
<evidence type="ECO:0000313" key="1">
    <source>
        <dbReference type="EMBL" id="KAJ6649536.1"/>
    </source>
</evidence>
<feature type="non-terminal residue" evidence="1">
    <location>
        <position position="1"/>
    </location>
</feature>
<gene>
    <name evidence="1" type="ORF">Bhyg_04772</name>
</gene>
<evidence type="ECO:0000313" key="2">
    <source>
        <dbReference type="Proteomes" id="UP001151699"/>
    </source>
</evidence>
<dbReference type="OrthoDB" id="7787192at2759"/>